<evidence type="ECO:0000256" key="3">
    <source>
        <dbReference type="ARBA" id="ARBA00022741"/>
    </source>
</evidence>
<sequence>MSELLIDTITKSYKKYKALDQITLQISPGMFGLLGPNGAGKTTLMRILTTIVEPTAGTITFGDVTWKQPEAVRQLIGYLPQKFSLYKHITVTEVLTHIATMKGMTRRKEQAVADVLEKVNLQDHRHKKIKELSGGMVRRVGIAQAILHSPKIIVVDEPTAGLDPQERIRFRKLLRQLGKEATVIVSTHIVEDIESICDTLAVLKKGHVIFNGSLQTLTEMAANDVWEMEASKEAFFDAIDELDIISSKYENHRYRYRVVSTNPLPGAKHVTPNLEEAYMYLMGQAQR</sequence>
<dbReference type="OrthoDB" id="9804819at2"/>
<accession>I8AFU4</accession>
<dbReference type="Proteomes" id="UP000004080">
    <property type="component" value="Unassembled WGS sequence"/>
</dbReference>
<dbReference type="CDD" id="cd03264">
    <property type="entry name" value="ABC_drug_resistance_like"/>
    <property type="match status" value="1"/>
</dbReference>
<keyword evidence="4" id="KW-0067">ATP-binding</keyword>
<gene>
    <name evidence="6" type="ORF">A374_15167</name>
</gene>
<dbReference type="InterPro" id="IPR027417">
    <property type="entry name" value="P-loop_NTPase"/>
</dbReference>
<protein>
    <submittedName>
        <fullName evidence="6">ABC transporter</fullName>
    </submittedName>
</protein>
<dbReference type="EMBL" id="AKKV01000032">
    <property type="protein sequence ID" value="EIT84477.1"/>
    <property type="molecule type" value="Genomic_DNA"/>
</dbReference>
<dbReference type="SUPFAM" id="SSF52540">
    <property type="entry name" value="P-loop containing nucleoside triphosphate hydrolases"/>
    <property type="match status" value="1"/>
</dbReference>
<evidence type="ECO:0000256" key="4">
    <source>
        <dbReference type="ARBA" id="ARBA00022840"/>
    </source>
</evidence>
<dbReference type="GO" id="GO:0016887">
    <property type="term" value="F:ATP hydrolysis activity"/>
    <property type="evidence" value="ECO:0007669"/>
    <property type="project" value="InterPro"/>
</dbReference>
<dbReference type="STRING" id="1196324.A374_15167"/>
<dbReference type="AlphaFoldDB" id="I8AFU4"/>
<reference evidence="6 7" key="1">
    <citation type="journal article" date="2012" name="J. Bacteriol.">
        <title>Genome of Bacillus macauensis ZFHKF-1, a Long-Chain-Forming Bacterium.</title>
        <authorList>
            <person name="Cai L."/>
            <person name="Zhang T."/>
        </authorList>
    </citation>
    <scope>NUCLEOTIDE SEQUENCE [LARGE SCALE GENOMIC DNA]</scope>
    <source>
        <strain evidence="6 7">ZFHKF-1</strain>
    </source>
</reference>
<dbReference type="RefSeq" id="WP_007203107.1">
    <property type="nucleotide sequence ID" value="NZ_AKKV01000032.1"/>
</dbReference>
<dbReference type="eggNOG" id="COG1131">
    <property type="taxonomic scope" value="Bacteria"/>
</dbReference>
<dbReference type="GO" id="GO:0005524">
    <property type="term" value="F:ATP binding"/>
    <property type="evidence" value="ECO:0007669"/>
    <property type="project" value="UniProtKB-KW"/>
</dbReference>
<evidence type="ECO:0000313" key="7">
    <source>
        <dbReference type="Proteomes" id="UP000004080"/>
    </source>
</evidence>
<comment type="similarity">
    <text evidence="1">Belongs to the ABC transporter superfamily.</text>
</comment>
<dbReference type="SMART" id="SM00382">
    <property type="entry name" value="AAA"/>
    <property type="match status" value="1"/>
</dbReference>
<keyword evidence="7" id="KW-1185">Reference proteome</keyword>
<comment type="caution">
    <text evidence="6">The sequence shown here is derived from an EMBL/GenBank/DDBJ whole genome shotgun (WGS) entry which is preliminary data.</text>
</comment>
<dbReference type="InterPro" id="IPR003439">
    <property type="entry name" value="ABC_transporter-like_ATP-bd"/>
</dbReference>
<dbReference type="Pfam" id="PF00005">
    <property type="entry name" value="ABC_tran"/>
    <property type="match status" value="1"/>
</dbReference>
<dbReference type="InterPro" id="IPR003593">
    <property type="entry name" value="AAA+_ATPase"/>
</dbReference>
<keyword evidence="2" id="KW-0813">Transport</keyword>
<evidence type="ECO:0000256" key="2">
    <source>
        <dbReference type="ARBA" id="ARBA00022448"/>
    </source>
</evidence>
<dbReference type="Gene3D" id="3.40.50.300">
    <property type="entry name" value="P-loop containing nucleotide triphosphate hydrolases"/>
    <property type="match status" value="1"/>
</dbReference>
<dbReference type="PANTHER" id="PTHR43335">
    <property type="entry name" value="ABC TRANSPORTER, ATP-BINDING PROTEIN"/>
    <property type="match status" value="1"/>
</dbReference>
<organism evidence="6 7">
    <name type="scientific">Fictibacillus macauensis ZFHKF-1</name>
    <dbReference type="NCBI Taxonomy" id="1196324"/>
    <lineage>
        <taxon>Bacteria</taxon>
        <taxon>Bacillati</taxon>
        <taxon>Bacillota</taxon>
        <taxon>Bacilli</taxon>
        <taxon>Bacillales</taxon>
        <taxon>Fictibacillaceae</taxon>
        <taxon>Fictibacillus</taxon>
    </lineage>
</organism>
<keyword evidence="3" id="KW-0547">Nucleotide-binding</keyword>
<evidence type="ECO:0000259" key="5">
    <source>
        <dbReference type="PROSITE" id="PS50893"/>
    </source>
</evidence>
<name>I8AFU4_9BACL</name>
<evidence type="ECO:0000256" key="1">
    <source>
        <dbReference type="ARBA" id="ARBA00005417"/>
    </source>
</evidence>
<dbReference type="PANTHER" id="PTHR43335:SF2">
    <property type="entry name" value="ABC TRANSPORTER, ATP-BINDING PROTEIN"/>
    <property type="match status" value="1"/>
</dbReference>
<evidence type="ECO:0000313" key="6">
    <source>
        <dbReference type="EMBL" id="EIT84477.1"/>
    </source>
</evidence>
<feature type="domain" description="ABC transporter" evidence="5">
    <location>
        <begin position="4"/>
        <end position="230"/>
    </location>
</feature>
<dbReference type="PROSITE" id="PS50893">
    <property type="entry name" value="ABC_TRANSPORTER_2"/>
    <property type="match status" value="1"/>
</dbReference>
<dbReference type="PATRIC" id="fig|1196324.3.peg.3105"/>
<proteinExistence type="inferred from homology"/>